<reference evidence="1" key="1">
    <citation type="journal article" date="2021" name="Genome Biol. Evol.">
        <title>A High-Quality Reference Genome for a Parasitic Bivalve with Doubly Uniparental Inheritance (Bivalvia: Unionida).</title>
        <authorList>
            <person name="Smith C.H."/>
        </authorList>
    </citation>
    <scope>NUCLEOTIDE SEQUENCE</scope>
    <source>
        <strain evidence="1">CHS0354</strain>
    </source>
</reference>
<protein>
    <submittedName>
        <fullName evidence="1">Uncharacterized protein</fullName>
    </submittedName>
</protein>
<reference evidence="1" key="3">
    <citation type="submission" date="2023-05" db="EMBL/GenBank/DDBJ databases">
        <authorList>
            <person name="Smith C.H."/>
        </authorList>
    </citation>
    <scope>NUCLEOTIDE SEQUENCE</scope>
    <source>
        <strain evidence="1">CHS0354</strain>
        <tissue evidence="1">Mantle</tissue>
    </source>
</reference>
<dbReference type="EMBL" id="JAEAOA010001744">
    <property type="protein sequence ID" value="KAK3591182.1"/>
    <property type="molecule type" value="Genomic_DNA"/>
</dbReference>
<accession>A0AAE0VVY4</accession>
<keyword evidence="2" id="KW-1185">Reference proteome</keyword>
<organism evidence="1 2">
    <name type="scientific">Potamilus streckersoni</name>
    <dbReference type="NCBI Taxonomy" id="2493646"/>
    <lineage>
        <taxon>Eukaryota</taxon>
        <taxon>Metazoa</taxon>
        <taxon>Spiralia</taxon>
        <taxon>Lophotrochozoa</taxon>
        <taxon>Mollusca</taxon>
        <taxon>Bivalvia</taxon>
        <taxon>Autobranchia</taxon>
        <taxon>Heteroconchia</taxon>
        <taxon>Palaeoheterodonta</taxon>
        <taxon>Unionida</taxon>
        <taxon>Unionoidea</taxon>
        <taxon>Unionidae</taxon>
        <taxon>Ambleminae</taxon>
        <taxon>Lampsilini</taxon>
        <taxon>Potamilus</taxon>
    </lineage>
</organism>
<dbReference type="Proteomes" id="UP001195483">
    <property type="component" value="Unassembled WGS sequence"/>
</dbReference>
<sequence length="107" mass="12186">MDIPCDCLLDTSTPIIANRKFVIDCSSRNLTYIPDVHIPEGNNTIVKLSHPFLKRRILVEMIDISNNPFEKEELVPGLFGSTYRPQLEKTHLSTVWTQITRAAGSFR</sequence>
<dbReference type="AlphaFoldDB" id="A0AAE0VVY4"/>
<name>A0AAE0VVY4_9BIVA</name>
<evidence type="ECO:0000313" key="2">
    <source>
        <dbReference type="Proteomes" id="UP001195483"/>
    </source>
</evidence>
<reference evidence="1" key="2">
    <citation type="journal article" date="2021" name="Genome Biol. Evol.">
        <title>Developing a high-quality reference genome for a parasitic bivalve with doubly uniparental inheritance (Bivalvia: Unionida).</title>
        <authorList>
            <person name="Smith C.H."/>
        </authorList>
    </citation>
    <scope>NUCLEOTIDE SEQUENCE</scope>
    <source>
        <strain evidence="1">CHS0354</strain>
        <tissue evidence="1">Mantle</tissue>
    </source>
</reference>
<proteinExistence type="predicted"/>
<evidence type="ECO:0000313" key="1">
    <source>
        <dbReference type="EMBL" id="KAK3591182.1"/>
    </source>
</evidence>
<comment type="caution">
    <text evidence="1">The sequence shown here is derived from an EMBL/GenBank/DDBJ whole genome shotgun (WGS) entry which is preliminary data.</text>
</comment>
<gene>
    <name evidence="1" type="ORF">CHS0354_029036</name>
</gene>